<name>A0A6N8JA70_9BACT</name>
<proteinExistence type="predicted"/>
<reference evidence="1 2" key="1">
    <citation type="submission" date="2019-12" db="EMBL/GenBank/DDBJ databases">
        <title>The draft genomic sequence of strain Chitinophaga oryziterrae JCM 16595.</title>
        <authorList>
            <person name="Zhang X."/>
        </authorList>
    </citation>
    <scope>NUCLEOTIDE SEQUENCE [LARGE SCALE GENOMIC DNA]</scope>
    <source>
        <strain evidence="1 2">JCM 16595</strain>
    </source>
</reference>
<dbReference type="RefSeq" id="WP_157299824.1">
    <property type="nucleotide sequence ID" value="NZ_BAAAZB010000007.1"/>
</dbReference>
<dbReference type="OrthoDB" id="7060651at2"/>
<evidence type="ECO:0000313" key="1">
    <source>
        <dbReference type="EMBL" id="MVT41216.1"/>
    </source>
</evidence>
<organism evidence="1 2">
    <name type="scientific">Chitinophaga oryziterrae</name>
    <dbReference type="NCBI Taxonomy" id="1031224"/>
    <lineage>
        <taxon>Bacteria</taxon>
        <taxon>Pseudomonadati</taxon>
        <taxon>Bacteroidota</taxon>
        <taxon>Chitinophagia</taxon>
        <taxon>Chitinophagales</taxon>
        <taxon>Chitinophagaceae</taxon>
        <taxon>Chitinophaga</taxon>
    </lineage>
</organism>
<dbReference type="AlphaFoldDB" id="A0A6N8JA70"/>
<gene>
    <name evidence="1" type="ORF">GO495_11535</name>
</gene>
<comment type="caution">
    <text evidence="1">The sequence shown here is derived from an EMBL/GenBank/DDBJ whole genome shotgun (WGS) entry which is preliminary data.</text>
</comment>
<dbReference type="Proteomes" id="UP000468388">
    <property type="component" value="Unassembled WGS sequence"/>
</dbReference>
<keyword evidence="2" id="KW-1185">Reference proteome</keyword>
<protein>
    <submittedName>
        <fullName evidence="1">Uncharacterized protein</fullName>
    </submittedName>
</protein>
<evidence type="ECO:0000313" key="2">
    <source>
        <dbReference type="Proteomes" id="UP000468388"/>
    </source>
</evidence>
<accession>A0A6N8JA70</accession>
<sequence length="163" mass="18974">MENIKLAKAIWTEEDFDAMGWHDSYIYSISFGINYELILDIDYTFELVQPTEANGYFKFWVSPCTLVFENVNDLKLDVEISAPFELQISDITRSNPRRPINTEYIKRETEYHWTIATQQGDIALKSVGYKQYVRQQPVLQDSPLIGFIERGKTSFDRATSLIV</sequence>
<dbReference type="EMBL" id="WRXO01000002">
    <property type="protein sequence ID" value="MVT41216.1"/>
    <property type="molecule type" value="Genomic_DNA"/>
</dbReference>